<evidence type="ECO:0000259" key="8">
    <source>
        <dbReference type="PROSITE" id="PS50162"/>
    </source>
</evidence>
<proteinExistence type="predicted"/>
<keyword evidence="2" id="KW-0547">Nucleotide-binding</keyword>
<evidence type="ECO:0000256" key="7">
    <source>
        <dbReference type="ARBA" id="ARBA00040674"/>
    </source>
</evidence>
<evidence type="ECO:0000313" key="9">
    <source>
        <dbReference type="EMBL" id="MBW57023.1"/>
    </source>
</evidence>
<dbReference type="InterPro" id="IPR020588">
    <property type="entry name" value="RecA_ATP-bd"/>
</dbReference>
<dbReference type="PIRSF" id="PIRSF005856">
    <property type="entry name" value="Rad51"/>
    <property type="match status" value="1"/>
</dbReference>
<evidence type="ECO:0000256" key="3">
    <source>
        <dbReference type="ARBA" id="ARBA00022763"/>
    </source>
</evidence>
<evidence type="ECO:0000256" key="4">
    <source>
        <dbReference type="ARBA" id="ARBA00022840"/>
    </source>
</evidence>
<dbReference type="InterPro" id="IPR052093">
    <property type="entry name" value="HR_Repair_Mediator"/>
</dbReference>
<dbReference type="GO" id="GO:0008821">
    <property type="term" value="F:crossover junction DNA endonuclease activity"/>
    <property type="evidence" value="ECO:0007669"/>
    <property type="project" value="TreeGrafter"/>
</dbReference>
<keyword evidence="5" id="KW-0234">DNA repair</keyword>
<comment type="subcellular location">
    <subcellularLocation>
        <location evidence="1">Nucleus</location>
    </subcellularLocation>
</comment>
<dbReference type="GO" id="GO:0005524">
    <property type="term" value="F:ATP binding"/>
    <property type="evidence" value="ECO:0007669"/>
    <property type="project" value="UniProtKB-KW"/>
</dbReference>
<dbReference type="GO" id="GO:0033065">
    <property type="term" value="C:Rad51C-XRCC3 complex"/>
    <property type="evidence" value="ECO:0007669"/>
    <property type="project" value="TreeGrafter"/>
</dbReference>
<dbReference type="InterPro" id="IPR016467">
    <property type="entry name" value="DNA_recomb/repair_RecA-like"/>
</dbReference>
<dbReference type="InterPro" id="IPR013632">
    <property type="entry name" value="Rad51_C"/>
</dbReference>
<dbReference type="GO" id="GO:0000400">
    <property type="term" value="F:four-way junction DNA binding"/>
    <property type="evidence" value="ECO:0007669"/>
    <property type="project" value="TreeGrafter"/>
</dbReference>
<dbReference type="Pfam" id="PF08423">
    <property type="entry name" value="Rad51"/>
    <property type="match status" value="2"/>
</dbReference>
<dbReference type="Gene3D" id="3.40.50.300">
    <property type="entry name" value="P-loop containing nucleotide triphosphate hydrolases"/>
    <property type="match status" value="1"/>
</dbReference>
<sequence length="298" mass="33218">MFKRPALDFWKEESDHHVGIATFCKDLDFTLGSGIPLGLITEVCGASGSGKTQLCLQLSVSVQIPRVLGGLEGRVAYLDTKYGFSPKRLHEMGRACIEHCVKLTRARNKNPAELLADFTEESILDNVLYAHVQTTSHIFEVIAELQSKLFQREKIRLIVIDSLSFLLRNTIKNSLERVQRAHEILTLLHKLTHRFGCAAVITNDLTTILPRKPTPNADPLIVPTLGDSHSHKINQRIVLGRTESSHDSRHDGSHVALIEKCLFSPRVSVAFRIEREGIRSAKVPAHNGSECMVPTPIQ</sequence>
<accession>A0A2M4BVH4</accession>
<dbReference type="SUPFAM" id="SSF52540">
    <property type="entry name" value="P-loop containing nucleoside triphosphate hydrolases"/>
    <property type="match status" value="1"/>
</dbReference>
<dbReference type="GO" id="GO:0007131">
    <property type="term" value="P:reciprocal meiotic recombination"/>
    <property type="evidence" value="ECO:0007669"/>
    <property type="project" value="TreeGrafter"/>
</dbReference>
<dbReference type="FunFam" id="3.40.50.300:FF:002382">
    <property type="entry name" value="DNA repair protein RAD51C, putative"/>
    <property type="match status" value="1"/>
</dbReference>
<dbReference type="GO" id="GO:0005657">
    <property type="term" value="C:replication fork"/>
    <property type="evidence" value="ECO:0007669"/>
    <property type="project" value="TreeGrafter"/>
</dbReference>
<evidence type="ECO:0000256" key="6">
    <source>
        <dbReference type="ARBA" id="ARBA00023242"/>
    </source>
</evidence>
<evidence type="ECO:0000256" key="2">
    <source>
        <dbReference type="ARBA" id="ARBA00022741"/>
    </source>
</evidence>
<reference evidence="9" key="1">
    <citation type="submission" date="2018-01" db="EMBL/GenBank/DDBJ databases">
        <title>An insight into the sialome of Amazonian anophelines.</title>
        <authorList>
            <person name="Ribeiro J.M."/>
            <person name="Scarpassa V."/>
            <person name="Calvo E."/>
        </authorList>
    </citation>
    <scope>NUCLEOTIDE SEQUENCE</scope>
    <source>
        <tissue evidence="9">Salivary glands</tissue>
    </source>
</reference>
<dbReference type="PANTHER" id="PTHR46239">
    <property type="entry name" value="DNA REPAIR PROTEIN RAD51 HOMOLOG 3 RAD51C"/>
    <property type="match status" value="1"/>
</dbReference>
<feature type="domain" description="RecA family profile 1" evidence="8">
    <location>
        <begin position="16"/>
        <end position="205"/>
    </location>
</feature>
<keyword evidence="3" id="KW-0227">DNA damage</keyword>
<keyword evidence="4" id="KW-0067">ATP-binding</keyword>
<dbReference type="GO" id="GO:0140664">
    <property type="term" value="F:ATP-dependent DNA damage sensor activity"/>
    <property type="evidence" value="ECO:0007669"/>
    <property type="project" value="InterPro"/>
</dbReference>
<keyword evidence="6" id="KW-0539">Nucleus</keyword>
<dbReference type="InterPro" id="IPR027417">
    <property type="entry name" value="P-loop_NTPase"/>
</dbReference>
<dbReference type="AlphaFoldDB" id="A0A2M4BVH4"/>
<evidence type="ECO:0000256" key="1">
    <source>
        <dbReference type="ARBA" id="ARBA00004123"/>
    </source>
</evidence>
<organism evidence="9">
    <name type="scientific">Anopheles marajoara</name>
    <dbReference type="NCBI Taxonomy" id="58244"/>
    <lineage>
        <taxon>Eukaryota</taxon>
        <taxon>Metazoa</taxon>
        <taxon>Ecdysozoa</taxon>
        <taxon>Arthropoda</taxon>
        <taxon>Hexapoda</taxon>
        <taxon>Insecta</taxon>
        <taxon>Pterygota</taxon>
        <taxon>Neoptera</taxon>
        <taxon>Endopterygota</taxon>
        <taxon>Diptera</taxon>
        <taxon>Nematocera</taxon>
        <taxon>Culicoidea</taxon>
        <taxon>Culicidae</taxon>
        <taxon>Anophelinae</taxon>
        <taxon>Anopheles</taxon>
    </lineage>
</organism>
<dbReference type="GO" id="GO:0033063">
    <property type="term" value="C:Rad51B-Rad51C-Rad51D-XRCC2 complex"/>
    <property type="evidence" value="ECO:0007669"/>
    <property type="project" value="TreeGrafter"/>
</dbReference>
<dbReference type="PANTHER" id="PTHR46239:SF1">
    <property type="entry name" value="DNA REPAIR PROTEIN RAD51 HOMOLOG 3"/>
    <property type="match status" value="1"/>
</dbReference>
<name>A0A2M4BVH4_9DIPT</name>
<dbReference type="GO" id="GO:0000707">
    <property type="term" value="P:meiotic DNA recombinase assembly"/>
    <property type="evidence" value="ECO:0007669"/>
    <property type="project" value="TreeGrafter"/>
</dbReference>
<protein>
    <recommendedName>
        <fullName evidence="7">DNA repair protein RAD51 homolog 3</fullName>
    </recommendedName>
</protein>
<evidence type="ECO:0000256" key="5">
    <source>
        <dbReference type="ARBA" id="ARBA00023204"/>
    </source>
</evidence>
<dbReference type="PROSITE" id="PS50162">
    <property type="entry name" value="RECA_2"/>
    <property type="match status" value="1"/>
</dbReference>
<dbReference type="EMBL" id="GGFJ01007882">
    <property type="protein sequence ID" value="MBW57023.1"/>
    <property type="molecule type" value="Transcribed_RNA"/>
</dbReference>